<dbReference type="InterPro" id="IPR058653">
    <property type="entry name" value="NfeD2_TM"/>
</dbReference>
<keyword evidence="1" id="KW-0472">Membrane</keyword>
<evidence type="ECO:0000259" key="2">
    <source>
        <dbReference type="Pfam" id="PF25842"/>
    </source>
</evidence>
<proteinExistence type="predicted"/>
<reference evidence="3" key="1">
    <citation type="journal article" date="2014" name="Int. J. Syst. Evol. Microbiol.">
        <title>Complete genome sequence of Corynebacterium casei LMG S-19264T (=DSM 44701T), isolated from a smear-ripened cheese.</title>
        <authorList>
            <consortium name="US DOE Joint Genome Institute (JGI-PGF)"/>
            <person name="Walter F."/>
            <person name="Albersmeier A."/>
            <person name="Kalinowski J."/>
            <person name="Ruckert C."/>
        </authorList>
    </citation>
    <scope>NUCLEOTIDE SEQUENCE</scope>
    <source>
        <strain evidence="3">JCM 17251</strain>
    </source>
</reference>
<organism evidence="3 4">
    <name type="scientific">Oceanobacillus indicireducens</name>
    <dbReference type="NCBI Taxonomy" id="1004261"/>
    <lineage>
        <taxon>Bacteria</taxon>
        <taxon>Bacillati</taxon>
        <taxon>Bacillota</taxon>
        <taxon>Bacilli</taxon>
        <taxon>Bacillales</taxon>
        <taxon>Bacillaceae</taxon>
        <taxon>Oceanobacillus</taxon>
    </lineage>
</organism>
<evidence type="ECO:0000313" key="4">
    <source>
        <dbReference type="Proteomes" id="UP000624041"/>
    </source>
</evidence>
<dbReference type="Pfam" id="PF25842">
    <property type="entry name" value="NfeD_TM"/>
    <property type="match status" value="1"/>
</dbReference>
<feature type="transmembrane region" description="Helical" evidence="1">
    <location>
        <begin position="12"/>
        <end position="30"/>
    </location>
</feature>
<evidence type="ECO:0000313" key="3">
    <source>
        <dbReference type="EMBL" id="GGN65706.1"/>
    </source>
</evidence>
<accession>A0A917Y435</accession>
<dbReference type="RefSeq" id="WP_188859229.1">
    <property type="nucleotide sequence ID" value="NZ_BMOS01000039.1"/>
</dbReference>
<name>A0A917Y435_9BACI</name>
<comment type="caution">
    <text evidence="3">The sequence shown here is derived from an EMBL/GenBank/DDBJ whole genome shotgun (WGS) entry which is preliminary data.</text>
</comment>
<reference evidence="3" key="2">
    <citation type="submission" date="2020-09" db="EMBL/GenBank/DDBJ databases">
        <authorList>
            <person name="Sun Q."/>
            <person name="Ohkuma M."/>
        </authorList>
    </citation>
    <scope>NUCLEOTIDE SEQUENCE</scope>
    <source>
        <strain evidence="3">JCM 17251</strain>
    </source>
</reference>
<dbReference type="InterPro" id="IPR012340">
    <property type="entry name" value="NA-bd_OB-fold"/>
</dbReference>
<protein>
    <submittedName>
        <fullName evidence="3">Membrane protein YuaF</fullName>
    </submittedName>
</protein>
<keyword evidence="1" id="KW-0812">Transmembrane</keyword>
<dbReference type="Gene3D" id="2.40.50.140">
    <property type="entry name" value="Nucleic acid-binding proteins"/>
    <property type="match status" value="1"/>
</dbReference>
<feature type="domain" description="Membrane protein NfeD2 N-terminal transmembrane" evidence="2">
    <location>
        <begin position="1"/>
        <end position="101"/>
    </location>
</feature>
<gene>
    <name evidence="3" type="primary">yuaF</name>
    <name evidence="3" type="ORF">GCM10007971_34860</name>
</gene>
<dbReference type="EMBL" id="BMOS01000039">
    <property type="protein sequence ID" value="GGN65706.1"/>
    <property type="molecule type" value="Genomic_DNA"/>
</dbReference>
<dbReference type="AlphaFoldDB" id="A0A917Y435"/>
<feature type="transmembrane region" description="Helical" evidence="1">
    <location>
        <begin position="68"/>
        <end position="94"/>
    </location>
</feature>
<evidence type="ECO:0000256" key="1">
    <source>
        <dbReference type="SAM" id="Phobius"/>
    </source>
</evidence>
<keyword evidence="4" id="KW-1185">Reference proteome</keyword>
<dbReference type="Proteomes" id="UP000624041">
    <property type="component" value="Unassembled WGS sequence"/>
</dbReference>
<feature type="transmembrane region" description="Helical" evidence="1">
    <location>
        <begin position="42"/>
        <end position="62"/>
    </location>
</feature>
<sequence>MELFGTSIENVYLIVLILSGILTILYLFFGDFLEAFGEITPFFNPALILAFITFFSASAYIMEIVSSLSTVLIIIISVVIAFILTSVLNLFVFIPMKSAEESLSYTEESLKGRVGKLILSIPLDGYGEIVIESKSGTISKPAASYDKEEIQAGKRVLVIEVENGVLYVIPYETEFDL</sequence>
<keyword evidence="1" id="KW-1133">Transmembrane helix</keyword>